<evidence type="ECO:0000313" key="3">
    <source>
        <dbReference type="Proteomes" id="UP000008956"/>
    </source>
</evidence>
<name>D4M6X4_9FIRM</name>
<sequence>MLHEISFKALPAALVEKVEVDVGELKVGDTIRVCDLPIAQDKDVDLMTDAEATVVTITEVHVSAADAAEEADEEVAE</sequence>
<dbReference type="PATRIC" id="fig|657313.3.peg.2392"/>
<evidence type="ECO:0000259" key="1">
    <source>
        <dbReference type="Pfam" id="PF14693"/>
    </source>
</evidence>
<dbReference type="EMBL" id="FP929055">
    <property type="protein sequence ID" value="CBL26986.1"/>
    <property type="molecule type" value="Genomic_DNA"/>
</dbReference>
<gene>
    <name evidence="2" type="ORF">RTO_25080</name>
</gene>
<dbReference type="InterPro" id="IPR037121">
    <property type="entry name" value="Ribosomal_bL25_C"/>
</dbReference>
<dbReference type="KEGG" id="rto:RTO_25080"/>
<dbReference type="Proteomes" id="UP000008956">
    <property type="component" value="Chromosome"/>
</dbReference>
<accession>D4M6X4</accession>
<protein>
    <recommendedName>
        <fullName evidence="1">Large ribosomal subunit protein bL25 beta domain-containing protein</fullName>
    </recommendedName>
</protein>
<dbReference type="HOGENOM" id="CLU_2635900_0_0_9"/>
<dbReference type="GO" id="GO:0006412">
    <property type="term" value="P:translation"/>
    <property type="evidence" value="ECO:0007669"/>
    <property type="project" value="InterPro"/>
</dbReference>
<proteinExistence type="predicted"/>
<dbReference type="InterPro" id="IPR011035">
    <property type="entry name" value="Ribosomal_bL25/Gln-tRNA_synth"/>
</dbReference>
<dbReference type="Pfam" id="PF14693">
    <property type="entry name" value="Ribosomal_TL5_C"/>
    <property type="match status" value="1"/>
</dbReference>
<reference evidence="2 3" key="2">
    <citation type="submission" date="2010-03" db="EMBL/GenBank/DDBJ databases">
        <authorList>
            <person name="Pajon A."/>
        </authorList>
    </citation>
    <scope>NUCLEOTIDE SEQUENCE [LARGE SCALE GENOMIC DNA]</scope>
    <source>
        <strain evidence="2 3">L2-14</strain>
    </source>
</reference>
<dbReference type="Gene3D" id="2.170.120.20">
    <property type="entry name" value="Ribosomal protein L25, beta domain"/>
    <property type="match status" value="1"/>
</dbReference>
<dbReference type="RefSeq" id="WP_015529564.1">
    <property type="nucleotide sequence ID" value="NC_021015.1"/>
</dbReference>
<reference evidence="2 3" key="1">
    <citation type="submission" date="2010-03" db="EMBL/GenBank/DDBJ databases">
        <title>The genome sequence of Ruminococcus torques L2-14.</title>
        <authorList>
            <consortium name="metaHIT consortium -- http://www.metahit.eu/"/>
            <person name="Pajon A."/>
            <person name="Turner K."/>
            <person name="Parkhill J."/>
            <person name="Duncan S."/>
            <person name="Flint H."/>
        </authorList>
    </citation>
    <scope>NUCLEOTIDE SEQUENCE [LARGE SCALE GENOMIC DNA]</scope>
    <source>
        <strain evidence="2 3">L2-14</strain>
    </source>
</reference>
<dbReference type="SUPFAM" id="SSF50715">
    <property type="entry name" value="Ribosomal protein L25-like"/>
    <property type="match status" value="1"/>
</dbReference>
<feature type="domain" description="Large ribosomal subunit protein bL25 beta" evidence="1">
    <location>
        <begin position="2"/>
        <end position="59"/>
    </location>
</feature>
<organism evidence="2 3">
    <name type="scientific">[Ruminococcus] torques L2-14</name>
    <dbReference type="NCBI Taxonomy" id="657313"/>
    <lineage>
        <taxon>Bacteria</taxon>
        <taxon>Bacillati</taxon>
        <taxon>Bacillota</taxon>
        <taxon>Clostridia</taxon>
        <taxon>Lachnospirales</taxon>
        <taxon>Lachnospiraceae</taxon>
        <taxon>Mediterraneibacter</taxon>
    </lineage>
</organism>
<dbReference type="AlphaFoldDB" id="D4M6X4"/>
<dbReference type="InterPro" id="IPR020057">
    <property type="entry name" value="Ribosomal_bL25_b-dom"/>
</dbReference>
<evidence type="ECO:0000313" key="2">
    <source>
        <dbReference type="EMBL" id="CBL26986.1"/>
    </source>
</evidence>